<evidence type="ECO:0000313" key="2">
    <source>
        <dbReference type="EMBL" id="EGW06014.1"/>
    </source>
</evidence>
<proteinExistence type="predicted"/>
<dbReference type="InParanoid" id="G3IHT3"/>
<gene>
    <name evidence="2" type="ORF">I79_023388</name>
</gene>
<feature type="compositionally biased region" description="Polar residues" evidence="1">
    <location>
        <begin position="1"/>
        <end position="23"/>
    </location>
</feature>
<name>G3IHT3_CRIGR</name>
<protein>
    <submittedName>
        <fullName evidence="2">Uncharacterized protein</fullName>
    </submittedName>
</protein>
<sequence length="55" mass="6118">MTRSNETEQSVQYTVHSSSSPTSFRPHIWAARRTVETREINDASLGTSHKPGNSS</sequence>
<reference evidence="3" key="1">
    <citation type="journal article" date="2011" name="Nat. Biotechnol.">
        <title>The genomic sequence of the Chinese hamster ovary (CHO)-K1 cell line.</title>
        <authorList>
            <person name="Xu X."/>
            <person name="Nagarajan H."/>
            <person name="Lewis N.E."/>
            <person name="Pan S."/>
            <person name="Cai Z."/>
            <person name="Liu X."/>
            <person name="Chen W."/>
            <person name="Xie M."/>
            <person name="Wang W."/>
            <person name="Hammond S."/>
            <person name="Andersen M.R."/>
            <person name="Neff N."/>
            <person name="Passarelli B."/>
            <person name="Koh W."/>
            <person name="Fan H.C."/>
            <person name="Wang J."/>
            <person name="Gui Y."/>
            <person name="Lee K.H."/>
            <person name="Betenbaugh M.J."/>
            <person name="Quake S.R."/>
            <person name="Famili I."/>
            <person name="Palsson B.O."/>
            <person name="Wang J."/>
        </authorList>
    </citation>
    <scope>NUCLEOTIDE SEQUENCE [LARGE SCALE GENOMIC DNA]</scope>
    <source>
        <strain evidence="3">CHO K1 cell line</strain>
    </source>
</reference>
<evidence type="ECO:0000313" key="3">
    <source>
        <dbReference type="Proteomes" id="UP000001075"/>
    </source>
</evidence>
<organism evidence="2 3">
    <name type="scientific">Cricetulus griseus</name>
    <name type="common">Chinese hamster</name>
    <name type="synonym">Cricetulus barabensis griseus</name>
    <dbReference type="NCBI Taxonomy" id="10029"/>
    <lineage>
        <taxon>Eukaryota</taxon>
        <taxon>Metazoa</taxon>
        <taxon>Chordata</taxon>
        <taxon>Craniata</taxon>
        <taxon>Vertebrata</taxon>
        <taxon>Euteleostomi</taxon>
        <taxon>Mammalia</taxon>
        <taxon>Eutheria</taxon>
        <taxon>Euarchontoglires</taxon>
        <taxon>Glires</taxon>
        <taxon>Rodentia</taxon>
        <taxon>Myomorpha</taxon>
        <taxon>Muroidea</taxon>
        <taxon>Cricetidae</taxon>
        <taxon>Cricetinae</taxon>
        <taxon>Cricetulus</taxon>
    </lineage>
</organism>
<feature type="region of interest" description="Disordered" evidence="1">
    <location>
        <begin position="1"/>
        <end position="27"/>
    </location>
</feature>
<dbReference type="AlphaFoldDB" id="G3IHT3"/>
<accession>G3IHT3</accession>
<dbReference type="EMBL" id="JH002857">
    <property type="protein sequence ID" value="EGW06014.1"/>
    <property type="molecule type" value="Genomic_DNA"/>
</dbReference>
<dbReference type="Proteomes" id="UP000001075">
    <property type="component" value="Unassembled WGS sequence"/>
</dbReference>
<evidence type="ECO:0000256" key="1">
    <source>
        <dbReference type="SAM" id="MobiDB-lite"/>
    </source>
</evidence>